<organism evidence="1 2">
    <name type="scientific">Streptomyces xinghaiensis</name>
    <dbReference type="NCBI Taxonomy" id="1038928"/>
    <lineage>
        <taxon>Bacteria</taxon>
        <taxon>Bacillati</taxon>
        <taxon>Actinomycetota</taxon>
        <taxon>Actinomycetes</taxon>
        <taxon>Kitasatosporales</taxon>
        <taxon>Streptomycetaceae</taxon>
        <taxon>Streptomyces</taxon>
    </lineage>
</organism>
<dbReference type="Pfam" id="PF10049">
    <property type="entry name" value="DUF2283"/>
    <property type="match status" value="1"/>
</dbReference>
<keyword evidence="2" id="KW-1185">Reference proteome</keyword>
<dbReference type="OrthoDB" id="2911799at2"/>
<accession>A0A3R7HM96</accession>
<dbReference type="EMBL" id="JNAD02000001">
    <property type="protein sequence ID" value="RKM98863.1"/>
    <property type="molecule type" value="Genomic_DNA"/>
</dbReference>
<dbReference type="RefSeq" id="WP_043460142.1">
    <property type="nucleotide sequence ID" value="NZ_CP134822.1"/>
</dbReference>
<sequence>MHIEYDQENDTAYVSLVARIADGAAVRQVTVEAPGGKADLNLDFDASGHLLGIEVIGARAALPAELLGRDEPRG</sequence>
<proteinExistence type="predicted"/>
<dbReference type="InterPro" id="IPR019270">
    <property type="entry name" value="DUF2283"/>
</dbReference>
<protein>
    <submittedName>
        <fullName evidence="1">DUF2283 domain-containing protein</fullName>
    </submittedName>
</protein>
<dbReference type="Proteomes" id="UP000028058">
    <property type="component" value="Unassembled WGS sequence"/>
</dbReference>
<gene>
    <name evidence="1" type="ORF">SFRA_001005</name>
</gene>
<evidence type="ECO:0000313" key="2">
    <source>
        <dbReference type="Proteomes" id="UP000028058"/>
    </source>
</evidence>
<evidence type="ECO:0000313" key="1">
    <source>
        <dbReference type="EMBL" id="RKM98863.1"/>
    </source>
</evidence>
<name>A0A3R7HM96_9ACTN</name>
<dbReference type="AlphaFoldDB" id="A0A3R7HM96"/>
<reference evidence="1 2" key="1">
    <citation type="journal article" date="2014" name="Genome Announc.">
        <title>Draft Genome Sequence of Streptomyces fradiae ATCC 19609, a Strain Highly Sensitive to Antibiotics.</title>
        <authorList>
            <person name="Bekker O.B."/>
            <person name="Klimina K.M."/>
            <person name="Vatlin A.A."/>
            <person name="Zakharevich N.V."/>
            <person name="Kasianov A.S."/>
            <person name="Danilenko V.N."/>
        </authorList>
    </citation>
    <scope>NUCLEOTIDE SEQUENCE [LARGE SCALE GENOMIC DNA]</scope>
    <source>
        <strain evidence="1 2">ATCC 19609</strain>
    </source>
</reference>
<comment type="caution">
    <text evidence="1">The sequence shown here is derived from an EMBL/GenBank/DDBJ whole genome shotgun (WGS) entry which is preliminary data.</text>
</comment>